<evidence type="ECO:0000256" key="4">
    <source>
        <dbReference type="ARBA" id="ARBA00022475"/>
    </source>
</evidence>
<evidence type="ECO:0000256" key="9">
    <source>
        <dbReference type="ARBA" id="ARBA00023136"/>
    </source>
</evidence>
<keyword evidence="4" id="KW-1003">Cell membrane</keyword>
<keyword evidence="3" id="KW-0813">Transport</keyword>
<keyword evidence="7" id="KW-0653">Protein transport</keyword>
<feature type="region of interest" description="Disordered" evidence="10">
    <location>
        <begin position="339"/>
        <end position="412"/>
    </location>
</feature>
<feature type="non-terminal residue" evidence="12">
    <location>
        <position position="412"/>
    </location>
</feature>
<keyword evidence="8 11" id="KW-1133">Transmembrane helix</keyword>
<proteinExistence type="predicted"/>
<sequence>IVYTRTWEEAWLDPANWKTEGINIRDPVPHLERIPCTHDRIQFPSGSSFRVRLPEVPVTVGSISLLGQDASPTEWEQALLTDSGELQFVSNDGDFTRTRAVVFTGEECGDEMGCPCAGQPLLEDAVCKYVRQRQGDCYQSTPLCINPVKPVGHCCSICGAYLLLDYSTSELSHLHQLLDSFLRQKQYSKVVGHISRPATVSGGSSKTIQIVLTDTEEYRGDCNDLADAFAEKVKQIHKAGHAIAASTWGSLIVIVFSTFVVVVMAMGFIYFFFVGYHQTGWALPNQSFVFARFENVPSESEEATESRVQVLSGDVRELESPSPDSPLAAAFDNPMFGNTKMEERKSLPPAQPGGQVTHENPVYSELKRREEQQKEEEHPLAPINVEEDGAANLVEVSEMPMKEEISEKISSE</sequence>
<reference evidence="12" key="1">
    <citation type="journal article" date="2023" name="IScience">
        <title>Live-bearing cockroach genome reveals convergent evolutionary mechanisms linked to viviparity in insects and beyond.</title>
        <authorList>
            <person name="Fouks B."/>
            <person name="Harrison M.C."/>
            <person name="Mikhailova A.A."/>
            <person name="Marchal E."/>
            <person name="English S."/>
            <person name="Carruthers M."/>
            <person name="Jennings E.C."/>
            <person name="Chiamaka E.L."/>
            <person name="Frigard R.A."/>
            <person name="Pippel M."/>
            <person name="Attardo G.M."/>
            <person name="Benoit J.B."/>
            <person name="Bornberg-Bauer E."/>
            <person name="Tobe S.S."/>
        </authorList>
    </citation>
    <scope>NUCLEOTIDE SEQUENCE</scope>
    <source>
        <strain evidence="12">Stay&amp;Tobe</strain>
    </source>
</reference>
<evidence type="ECO:0000256" key="7">
    <source>
        <dbReference type="ARBA" id="ARBA00022927"/>
    </source>
</evidence>
<dbReference type="PANTHER" id="PTHR14995">
    <property type="entry name" value="AMNIONLESS"/>
    <property type="match status" value="1"/>
</dbReference>
<comment type="subcellular location">
    <subcellularLocation>
        <location evidence="1">Cell membrane</location>
        <topology evidence="1">Single-pass type I membrane protein</topology>
    </subcellularLocation>
</comment>
<feature type="compositionally biased region" description="Basic and acidic residues" evidence="10">
    <location>
        <begin position="365"/>
        <end position="379"/>
    </location>
</feature>
<evidence type="ECO:0000313" key="12">
    <source>
        <dbReference type="EMBL" id="KAJ9578732.1"/>
    </source>
</evidence>
<dbReference type="GO" id="GO:0015031">
    <property type="term" value="P:protein transport"/>
    <property type="evidence" value="ECO:0007669"/>
    <property type="project" value="UniProtKB-KW"/>
</dbReference>
<comment type="caution">
    <text evidence="12">The sequence shown here is derived from an EMBL/GenBank/DDBJ whole genome shotgun (WGS) entry which is preliminary data.</text>
</comment>
<evidence type="ECO:0000256" key="1">
    <source>
        <dbReference type="ARBA" id="ARBA00004251"/>
    </source>
</evidence>
<keyword evidence="9 11" id="KW-0472">Membrane</keyword>
<dbReference type="Proteomes" id="UP001233999">
    <property type="component" value="Unassembled WGS sequence"/>
</dbReference>
<dbReference type="AlphaFoldDB" id="A0AAD7ZEK3"/>
<evidence type="ECO:0000256" key="8">
    <source>
        <dbReference type="ARBA" id="ARBA00022989"/>
    </source>
</evidence>
<dbReference type="Pfam" id="PF14828">
    <property type="entry name" value="Amnionless"/>
    <property type="match status" value="1"/>
</dbReference>
<dbReference type="GO" id="GO:0016324">
    <property type="term" value="C:apical plasma membrane"/>
    <property type="evidence" value="ECO:0007669"/>
    <property type="project" value="TreeGrafter"/>
</dbReference>
<keyword evidence="6" id="KW-0732">Signal</keyword>
<evidence type="ECO:0000313" key="13">
    <source>
        <dbReference type="Proteomes" id="UP001233999"/>
    </source>
</evidence>
<keyword evidence="5 11" id="KW-0812">Transmembrane</keyword>
<accession>A0AAD7ZEK3</accession>
<evidence type="ECO:0000256" key="10">
    <source>
        <dbReference type="SAM" id="MobiDB-lite"/>
    </source>
</evidence>
<dbReference type="InterPro" id="IPR026112">
    <property type="entry name" value="AMN"/>
</dbReference>
<protein>
    <recommendedName>
        <fullName evidence="2">Protein amnionless</fullName>
    </recommendedName>
</protein>
<feature type="compositionally biased region" description="Basic and acidic residues" evidence="10">
    <location>
        <begin position="400"/>
        <end position="412"/>
    </location>
</feature>
<evidence type="ECO:0000256" key="11">
    <source>
        <dbReference type="SAM" id="Phobius"/>
    </source>
</evidence>
<evidence type="ECO:0000256" key="5">
    <source>
        <dbReference type="ARBA" id="ARBA00022692"/>
    </source>
</evidence>
<keyword evidence="13" id="KW-1185">Reference proteome</keyword>
<evidence type="ECO:0000256" key="2">
    <source>
        <dbReference type="ARBA" id="ARBA00021200"/>
    </source>
</evidence>
<gene>
    <name evidence="12" type="ORF">L9F63_005094</name>
</gene>
<evidence type="ECO:0000256" key="6">
    <source>
        <dbReference type="ARBA" id="ARBA00022729"/>
    </source>
</evidence>
<evidence type="ECO:0000256" key="3">
    <source>
        <dbReference type="ARBA" id="ARBA00022448"/>
    </source>
</evidence>
<feature type="transmembrane region" description="Helical" evidence="11">
    <location>
        <begin position="248"/>
        <end position="273"/>
    </location>
</feature>
<dbReference type="GO" id="GO:0030139">
    <property type="term" value="C:endocytic vesicle"/>
    <property type="evidence" value="ECO:0007669"/>
    <property type="project" value="TreeGrafter"/>
</dbReference>
<name>A0AAD7ZEK3_DIPPU</name>
<dbReference type="GO" id="GO:0006898">
    <property type="term" value="P:receptor-mediated endocytosis"/>
    <property type="evidence" value="ECO:0007669"/>
    <property type="project" value="TreeGrafter"/>
</dbReference>
<reference evidence="12" key="2">
    <citation type="submission" date="2023-05" db="EMBL/GenBank/DDBJ databases">
        <authorList>
            <person name="Fouks B."/>
        </authorList>
    </citation>
    <scope>NUCLEOTIDE SEQUENCE</scope>
    <source>
        <strain evidence="12">Stay&amp;Tobe</strain>
        <tissue evidence="12">Testes</tissue>
    </source>
</reference>
<dbReference type="EMBL" id="JASPKZ010008864">
    <property type="protein sequence ID" value="KAJ9578732.1"/>
    <property type="molecule type" value="Genomic_DNA"/>
</dbReference>
<dbReference type="PANTHER" id="PTHR14995:SF2">
    <property type="entry name" value="PROTEIN AMNIONLESS"/>
    <property type="match status" value="1"/>
</dbReference>
<organism evidence="12 13">
    <name type="scientific">Diploptera punctata</name>
    <name type="common">Pacific beetle cockroach</name>
    <dbReference type="NCBI Taxonomy" id="6984"/>
    <lineage>
        <taxon>Eukaryota</taxon>
        <taxon>Metazoa</taxon>
        <taxon>Ecdysozoa</taxon>
        <taxon>Arthropoda</taxon>
        <taxon>Hexapoda</taxon>
        <taxon>Insecta</taxon>
        <taxon>Pterygota</taxon>
        <taxon>Neoptera</taxon>
        <taxon>Polyneoptera</taxon>
        <taxon>Dictyoptera</taxon>
        <taxon>Blattodea</taxon>
        <taxon>Blaberoidea</taxon>
        <taxon>Blaberidae</taxon>
        <taxon>Diplopterinae</taxon>
        <taxon>Diploptera</taxon>
    </lineage>
</organism>